<dbReference type="AlphaFoldDB" id="Q9C1U7"/>
<evidence type="ECO:0000313" key="6">
    <source>
        <dbReference type="EMBL" id="CDZ97020.1"/>
    </source>
</evidence>
<dbReference type="Gene3D" id="3.90.1180.10">
    <property type="entry name" value="Ribosomal protein L13"/>
    <property type="match status" value="1"/>
</dbReference>
<dbReference type="NCBIfam" id="TIGR01077">
    <property type="entry name" value="L13_A_E"/>
    <property type="match status" value="1"/>
</dbReference>
<dbReference type="GO" id="GO:0022625">
    <property type="term" value="C:cytosolic large ribosomal subunit"/>
    <property type="evidence" value="ECO:0007669"/>
    <property type="project" value="TreeGrafter"/>
</dbReference>
<dbReference type="FunFam" id="3.90.1180.10:FF:000002">
    <property type="entry name" value="60S ribosomal protein L16"/>
    <property type="match status" value="1"/>
</dbReference>
<evidence type="ECO:0000256" key="4">
    <source>
        <dbReference type="ARBA" id="ARBA00023274"/>
    </source>
</evidence>
<sequence>MASFSSTPIIVDGKAHLLGRLASILAKQILNGQKVTVVRCEEINISGSFFRNKLRYHNYLHKRHLVNPKKSGPFHHRAPSRILYKAIRGMVAHKTSRGKAALERLKLYEGMPPPYDRKKKMVVPQALRVLRLKPGRKYCTLKRLSHEVGWGYKDIVDTLEEKRKVKAVAYHERKTAAVKLRTKAAASLPENEKLASFGF</sequence>
<accession>Q9C1U7</accession>
<dbReference type="Pfam" id="PF00572">
    <property type="entry name" value="Ribosomal_L13"/>
    <property type="match status" value="1"/>
</dbReference>
<dbReference type="GO" id="GO:0003729">
    <property type="term" value="F:mRNA binding"/>
    <property type="evidence" value="ECO:0007669"/>
    <property type="project" value="TreeGrafter"/>
</dbReference>
<dbReference type="EMBL" id="AJ291822">
    <property type="protein sequence ID" value="CAC24570.1"/>
    <property type="molecule type" value="mRNA"/>
</dbReference>
<dbReference type="EMBL" id="LN483167">
    <property type="protein sequence ID" value="CDZ97020.1"/>
    <property type="molecule type" value="Genomic_DNA"/>
</dbReference>
<dbReference type="GO" id="GO:0006412">
    <property type="term" value="P:translation"/>
    <property type="evidence" value="ECO:0007669"/>
    <property type="project" value="InterPro"/>
</dbReference>
<gene>
    <name evidence="5" type="primary">rpL13A</name>
</gene>
<keyword evidence="3 5" id="KW-0689">Ribosomal protein</keyword>
<dbReference type="PANTHER" id="PTHR11545:SF3">
    <property type="entry name" value="LARGE RIBOSOMAL SUBUNIT PROTEIN UL13"/>
    <property type="match status" value="1"/>
</dbReference>
<organism evidence="5">
    <name type="scientific">Phaffia rhodozyma</name>
    <name type="common">Yeast</name>
    <name type="synonym">Xanthophyllomyces dendrorhous</name>
    <dbReference type="NCBI Taxonomy" id="264483"/>
    <lineage>
        <taxon>Eukaryota</taxon>
        <taxon>Fungi</taxon>
        <taxon>Dikarya</taxon>
        <taxon>Basidiomycota</taxon>
        <taxon>Agaricomycotina</taxon>
        <taxon>Tremellomycetes</taxon>
        <taxon>Cystofilobasidiales</taxon>
        <taxon>Mrakiaceae</taxon>
        <taxon>Phaffia</taxon>
    </lineage>
</organism>
<dbReference type="HAMAP" id="MF_01366">
    <property type="entry name" value="Ribosomal_uL13"/>
    <property type="match status" value="1"/>
</dbReference>
<proteinExistence type="evidence at transcript level"/>
<evidence type="ECO:0000256" key="1">
    <source>
        <dbReference type="ARBA" id="ARBA00004021"/>
    </source>
</evidence>
<keyword evidence="4" id="KW-0687">Ribonucleoprotein</keyword>
<dbReference type="InterPro" id="IPR036899">
    <property type="entry name" value="Ribosomal_uL13_sf"/>
</dbReference>
<protein>
    <submittedName>
        <fullName evidence="5 6">Ribosomal protein L13A</fullName>
    </submittedName>
</protein>
<dbReference type="InterPro" id="IPR005822">
    <property type="entry name" value="Ribosomal_uL13"/>
</dbReference>
<dbReference type="GO" id="GO:0003735">
    <property type="term" value="F:structural constituent of ribosome"/>
    <property type="evidence" value="ECO:0007669"/>
    <property type="project" value="InterPro"/>
</dbReference>
<evidence type="ECO:0000256" key="2">
    <source>
        <dbReference type="ARBA" id="ARBA00006227"/>
    </source>
</evidence>
<reference evidence="6" key="2">
    <citation type="submission" date="2014-08" db="EMBL/GenBank/DDBJ databases">
        <authorList>
            <person name="Sharma Rahul"/>
            <person name="Thines Marco"/>
        </authorList>
    </citation>
    <scope>NUCLEOTIDE SEQUENCE</scope>
</reference>
<dbReference type="InterPro" id="IPR005755">
    <property type="entry name" value="Ribosomal_uL13_euk/arc"/>
</dbReference>
<dbReference type="PANTHER" id="PTHR11545">
    <property type="entry name" value="RIBOSOMAL PROTEIN L13"/>
    <property type="match status" value="1"/>
</dbReference>
<name>Q9C1U7_PHARH</name>
<dbReference type="SUPFAM" id="SSF52161">
    <property type="entry name" value="Ribosomal protein L13"/>
    <property type="match status" value="1"/>
</dbReference>
<dbReference type="Gene3D" id="6.10.250.3250">
    <property type="match status" value="1"/>
</dbReference>
<evidence type="ECO:0000313" key="5">
    <source>
        <dbReference type="EMBL" id="CAC24570.1"/>
    </source>
</evidence>
<comment type="function">
    <text evidence="1">Component of the ribosome, a large ribonucleoprotein complex responsible for the synthesis of proteins in the cell. The small ribosomal subunit (SSU) binds messenger RNAs (mRNAs) and translates the encoded message by selecting cognate aminoacyl-transfer RNA (tRNA) molecules. The large subunit (LSU) contains the ribosomal catalytic site termed the peptidyl transferase center (PTC), which catalyzes the formation of peptide bonds, thereby polymerizing the amino acids delivered by tRNAs into a polypeptide chain. The nascent polypeptides leave the ribosome through a tunnel in the LSU and interact with protein factors that function in enzymatic processing, targeting, and the membrane insertion of nascent chains at the exit of the ribosomal tunnel.</text>
</comment>
<dbReference type="FunFam" id="6.10.250.3250:FF:000001">
    <property type="entry name" value="60S ribosomal protein L13a"/>
    <property type="match status" value="1"/>
</dbReference>
<comment type="similarity">
    <text evidence="2">Belongs to the universal ribosomal protein uL13 family.</text>
</comment>
<evidence type="ECO:0000256" key="3">
    <source>
        <dbReference type="ARBA" id="ARBA00022980"/>
    </source>
</evidence>
<reference evidence="5" key="1">
    <citation type="submission" date="2000-12" db="EMBL/GenBank/DDBJ databases">
        <title>Isolation of two glucose-repressible genes from the basidiomycetous yeast Xanthophyllomyces dendrorhous.</title>
        <authorList>
            <person name="Verdoes J.C."/>
            <person name="Broek van den B."/>
            <person name="Ooyen A.J."/>
        </authorList>
    </citation>
    <scope>NUCLEOTIDE SEQUENCE</scope>
    <source>
        <strain evidence="5">CBS 6938</strain>
    </source>
</reference>
<dbReference type="GO" id="GO:0017148">
    <property type="term" value="P:negative regulation of translation"/>
    <property type="evidence" value="ECO:0007669"/>
    <property type="project" value="TreeGrafter"/>
</dbReference>